<dbReference type="PROSITE" id="PS51034">
    <property type="entry name" value="ZP_2"/>
    <property type="match status" value="1"/>
</dbReference>
<protein>
    <recommendedName>
        <fullName evidence="3">ZP domain-containing protein</fullName>
    </recommendedName>
</protein>
<dbReference type="Pfam" id="PF23344">
    <property type="entry name" value="ZP-N"/>
    <property type="match status" value="1"/>
</dbReference>
<dbReference type="AlphaFoldDB" id="A0A9W9YV19"/>
<keyword evidence="5" id="KW-1185">Reference proteome</keyword>
<dbReference type="InterPro" id="IPR051148">
    <property type="entry name" value="Zona_Pellucida_Domain_gp"/>
</dbReference>
<dbReference type="Gene3D" id="2.60.40.3210">
    <property type="entry name" value="Zona pellucida, ZP-N domain"/>
    <property type="match status" value="1"/>
</dbReference>
<evidence type="ECO:0000256" key="2">
    <source>
        <dbReference type="SAM" id="MobiDB-lite"/>
    </source>
</evidence>
<name>A0A9W9YV19_9CNID</name>
<organism evidence="4 5">
    <name type="scientific">Desmophyllum pertusum</name>
    <dbReference type="NCBI Taxonomy" id="174260"/>
    <lineage>
        <taxon>Eukaryota</taxon>
        <taxon>Metazoa</taxon>
        <taxon>Cnidaria</taxon>
        <taxon>Anthozoa</taxon>
        <taxon>Hexacorallia</taxon>
        <taxon>Scleractinia</taxon>
        <taxon>Caryophylliina</taxon>
        <taxon>Caryophylliidae</taxon>
        <taxon>Desmophyllum</taxon>
    </lineage>
</organism>
<accession>A0A9W9YV19</accession>
<dbReference type="EMBL" id="MU826875">
    <property type="protein sequence ID" value="KAJ7370007.1"/>
    <property type="molecule type" value="Genomic_DNA"/>
</dbReference>
<dbReference type="PANTHER" id="PTHR23343:SF118">
    <property type="entry name" value="ZP DOMAIN-CONTAINING PROTEIN"/>
    <property type="match status" value="1"/>
</dbReference>
<evidence type="ECO:0000256" key="1">
    <source>
        <dbReference type="ARBA" id="ARBA00023180"/>
    </source>
</evidence>
<feature type="region of interest" description="Disordered" evidence="2">
    <location>
        <begin position="125"/>
        <end position="148"/>
    </location>
</feature>
<dbReference type="OrthoDB" id="9907024at2759"/>
<sequence>MLLVFLRASNPLPTLSDNRISLQCLQDFMLLEMDLQDIPKLEPTSLHLRHFSCRPQVTNTRAKFRVPFQGCGTTLGTDLNHLVYQNVVDNSQQQFNGSRVAVRHVPELHYPFACRYRQKYIVTLKEGQDNHEGNENGQNRTRKDTPADVSKSSSCVSNVYLHHLTCLCIGLQLLGTLVQAVH</sequence>
<dbReference type="InterPro" id="IPR055356">
    <property type="entry name" value="ZP-N"/>
</dbReference>
<reference evidence="4" key="1">
    <citation type="submission" date="2023-01" db="EMBL/GenBank/DDBJ databases">
        <title>Genome assembly of the deep-sea coral Lophelia pertusa.</title>
        <authorList>
            <person name="Herrera S."/>
            <person name="Cordes E."/>
        </authorList>
    </citation>
    <scope>NUCLEOTIDE SEQUENCE</scope>
    <source>
        <strain evidence="4">USNM1676648</strain>
        <tissue evidence="4">Polyp</tissue>
    </source>
</reference>
<dbReference type="InterPro" id="IPR001507">
    <property type="entry name" value="ZP_dom"/>
</dbReference>
<comment type="caution">
    <text evidence="4">The sequence shown here is derived from an EMBL/GenBank/DDBJ whole genome shotgun (WGS) entry which is preliminary data.</text>
</comment>
<feature type="domain" description="ZP" evidence="3">
    <location>
        <begin position="23"/>
        <end position="182"/>
    </location>
</feature>
<dbReference type="Proteomes" id="UP001163046">
    <property type="component" value="Unassembled WGS sequence"/>
</dbReference>
<dbReference type="PANTHER" id="PTHR23343">
    <property type="entry name" value="ZONA PELLUCIDA SPERM-BINDING PROTEIN"/>
    <property type="match status" value="1"/>
</dbReference>
<evidence type="ECO:0000313" key="5">
    <source>
        <dbReference type="Proteomes" id="UP001163046"/>
    </source>
</evidence>
<proteinExistence type="predicted"/>
<evidence type="ECO:0000313" key="4">
    <source>
        <dbReference type="EMBL" id="KAJ7370007.1"/>
    </source>
</evidence>
<evidence type="ECO:0000259" key="3">
    <source>
        <dbReference type="PROSITE" id="PS51034"/>
    </source>
</evidence>
<gene>
    <name evidence="4" type="ORF">OS493_034739</name>
</gene>
<keyword evidence="1" id="KW-0325">Glycoprotein</keyword>